<dbReference type="InterPro" id="IPR036869">
    <property type="entry name" value="J_dom_sf"/>
</dbReference>
<evidence type="ECO:0000256" key="2">
    <source>
        <dbReference type="ARBA" id="ARBA00023136"/>
    </source>
</evidence>
<dbReference type="PANTHER" id="PTHR37042:SF4">
    <property type="entry name" value="OUTER MEMBRANE PROTEIN RV1973"/>
    <property type="match status" value="1"/>
</dbReference>
<dbReference type="AlphaFoldDB" id="A0A5B1LIK0"/>
<comment type="caution">
    <text evidence="6">The sequence shown here is derived from an EMBL/GenBank/DDBJ whole genome shotgun (WGS) entry which is preliminary data.</text>
</comment>
<dbReference type="InterPro" id="IPR001623">
    <property type="entry name" value="DnaJ_domain"/>
</dbReference>
<dbReference type="PROSITE" id="PS50076">
    <property type="entry name" value="DNAJ_2"/>
    <property type="match status" value="1"/>
</dbReference>
<reference evidence="6 7" key="2">
    <citation type="submission" date="2019-09" db="EMBL/GenBank/DDBJ databases">
        <authorList>
            <person name="Jin C."/>
        </authorList>
    </citation>
    <scope>NUCLEOTIDE SEQUENCE [LARGE SCALE GENOMIC DNA]</scope>
    <source>
        <strain evidence="6 7">BN130099</strain>
    </source>
</reference>
<feature type="transmembrane region" description="Helical" evidence="4">
    <location>
        <begin position="122"/>
        <end position="146"/>
    </location>
</feature>
<evidence type="ECO:0000313" key="6">
    <source>
        <dbReference type="EMBL" id="KAA1419417.1"/>
    </source>
</evidence>
<evidence type="ECO:0000256" key="3">
    <source>
        <dbReference type="SAM" id="MobiDB-lite"/>
    </source>
</evidence>
<gene>
    <name evidence="6" type="ORF">F0U44_13355</name>
</gene>
<protein>
    <recommendedName>
        <fullName evidence="5">J domain-containing protein</fullName>
    </recommendedName>
</protein>
<feature type="region of interest" description="Disordered" evidence="3">
    <location>
        <begin position="62"/>
        <end position="89"/>
    </location>
</feature>
<comment type="subcellular location">
    <subcellularLocation>
        <location evidence="1">Membrane</location>
    </subcellularLocation>
</comment>
<accession>A0A5B1LIK0</accession>
<sequence length="301" mass="31909">MSVSYYDLLDVEETATVEEIRAAWKSAVADLDPTDRRFRAYNDAAAVLLDEGKRAAYDAELASARVEDEPVEDEPVEDESQEDDPVEVDEPVVLEKTAPVTTEPAPTATVDPAPAPAPREAAAWPLLVAAAAAVVSLVLMIVVLTWPGSLGGDSPKSTADDASTAEKDGRAAEAAAERAIPAVLGYDYRTIDQDISDAASFLTEGFAAERAEFFADKPDGEQTLRDQIVAAKAVVTAVAPATGLTRVSPAGDKATVVVFIDQESQKGDAASQVLREWATLTMLNEGGNWLIDDICIQADCD</sequence>
<dbReference type="SUPFAM" id="SSF46565">
    <property type="entry name" value="Chaperone J-domain"/>
    <property type="match status" value="1"/>
</dbReference>
<dbReference type="GO" id="GO:0016020">
    <property type="term" value="C:membrane"/>
    <property type="evidence" value="ECO:0007669"/>
    <property type="project" value="UniProtKB-SubCell"/>
</dbReference>
<keyword evidence="2 4" id="KW-0472">Membrane</keyword>
<feature type="region of interest" description="Disordered" evidence="3">
    <location>
        <begin position="150"/>
        <end position="170"/>
    </location>
</feature>
<keyword evidence="4" id="KW-0812">Transmembrane</keyword>
<feature type="compositionally biased region" description="Acidic residues" evidence="3">
    <location>
        <begin position="69"/>
        <end position="89"/>
    </location>
</feature>
<keyword evidence="4" id="KW-1133">Transmembrane helix</keyword>
<proteinExistence type="predicted"/>
<name>A0A5B1LIK0_9ACTN</name>
<evidence type="ECO:0000313" key="7">
    <source>
        <dbReference type="Proteomes" id="UP000325003"/>
    </source>
</evidence>
<keyword evidence="7" id="KW-1185">Reference proteome</keyword>
<organism evidence="6 7">
    <name type="scientific">Nocardioides humilatus</name>
    <dbReference type="NCBI Taxonomy" id="2607660"/>
    <lineage>
        <taxon>Bacteria</taxon>
        <taxon>Bacillati</taxon>
        <taxon>Actinomycetota</taxon>
        <taxon>Actinomycetes</taxon>
        <taxon>Propionibacteriales</taxon>
        <taxon>Nocardioidaceae</taxon>
        <taxon>Nocardioides</taxon>
    </lineage>
</organism>
<dbReference type="RefSeq" id="WP_149728751.1">
    <property type="nucleotide sequence ID" value="NZ_VUJV01000003.1"/>
</dbReference>
<dbReference type="Proteomes" id="UP000325003">
    <property type="component" value="Unassembled WGS sequence"/>
</dbReference>
<evidence type="ECO:0000256" key="1">
    <source>
        <dbReference type="ARBA" id="ARBA00004370"/>
    </source>
</evidence>
<feature type="domain" description="J" evidence="5">
    <location>
        <begin position="4"/>
        <end position="61"/>
    </location>
</feature>
<dbReference type="Gene3D" id="1.10.287.110">
    <property type="entry name" value="DnaJ domain"/>
    <property type="match status" value="1"/>
</dbReference>
<dbReference type="EMBL" id="VUJV01000003">
    <property type="protein sequence ID" value="KAA1419417.1"/>
    <property type="molecule type" value="Genomic_DNA"/>
</dbReference>
<evidence type="ECO:0000256" key="4">
    <source>
        <dbReference type="SAM" id="Phobius"/>
    </source>
</evidence>
<reference evidence="6 7" key="1">
    <citation type="submission" date="2019-09" db="EMBL/GenBank/DDBJ databases">
        <title>Nocardioides panacisoli sp. nov., isolated from the soil of a ginseng field.</title>
        <authorList>
            <person name="Cho C."/>
        </authorList>
    </citation>
    <scope>NUCLEOTIDE SEQUENCE [LARGE SCALE GENOMIC DNA]</scope>
    <source>
        <strain evidence="6 7">BN130099</strain>
    </source>
</reference>
<dbReference type="PANTHER" id="PTHR37042">
    <property type="entry name" value="OUTER MEMBRANE PROTEIN RV1973"/>
    <property type="match status" value="1"/>
</dbReference>
<evidence type="ECO:0000259" key="5">
    <source>
        <dbReference type="PROSITE" id="PS50076"/>
    </source>
</evidence>